<reference evidence="2 3" key="1">
    <citation type="journal article" date="2002" name="Proc. Natl. Acad. Sci. U.S.A.">
        <title>The complete genome sequence of Chlorobium tepidum TLS, a photosynthetic, anaerobic, green-sulfur bacterium.</title>
        <authorList>
            <person name="Eisen J.A."/>
            <person name="Nelson K.E."/>
            <person name="Paulsen I.T."/>
            <person name="Heidelberg J.F."/>
            <person name="Wu M."/>
            <person name="Dodson R.J."/>
            <person name="Deboy R."/>
            <person name="Gwinn M.L."/>
            <person name="Nelson W.C."/>
            <person name="Haft D.H."/>
            <person name="Hickey E.K."/>
            <person name="Peterson J.D."/>
            <person name="Durkin A.S."/>
            <person name="Kolonay J.L."/>
            <person name="Yang F."/>
            <person name="Holt I."/>
            <person name="Umayam L.A."/>
            <person name="Mason T."/>
            <person name="Brenner M."/>
            <person name="Shea T.P."/>
            <person name="Parksey D."/>
            <person name="Nierman W.C."/>
            <person name="Feldblyum T.V."/>
            <person name="Hansen C.L."/>
            <person name="Craven M.B."/>
            <person name="Radune D."/>
            <person name="Vamathevan J."/>
            <person name="Khouri H."/>
            <person name="White O."/>
            <person name="Gruber T.M."/>
            <person name="Ketchum K.A."/>
            <person name="Venter J.C."/>
            <person name="Tettelin H."/>
            <person name="Bryant D.A."/>
            <person name="Fraser C.M."/>
        </authorList>
    </citation>
    <scope>NUCLEOTIDE SEQUENCE [LARGE SCALE GENOMIC DNA]</scope>
    <source>
        <strain evidence="3">ATCC 49652 / DSM 12025 / NBRC 103806 / TLS</strain>
    </source>
</reference>
<feature type="region of interest" description="Disordered" evidence="1">
    <location>
        <begin position="1"/>
        <end position="24"/>
    </location>
</feature>
<dbReference type="KEGG" id="cte:CT1319"/>
<dbReference type="STRING" id="194439.CT1319"/>
<evidence type="ECO:0000256" key="1">
    <source>
        <dbReference type="SAM" id="MobiDB-lite"/>
    </source>
</evidence>
<evidence type="ECO:0000313" key="2">
    <source>
        <dbReference type="EMBL" id="AAM72549.1"/>
    </source>
</evidence>
<dbReference type="EnsemblBacteria" id="AAM72549">
    <property type="protein sequence ID" value="AAM72549"/>
    <property type="gene ID" value="CT1319"/>
</dbReference>
<feature type="compositionally biased region" description="Polar residues" evidence="1">
    <location>
        <begin position="1"/>
        <end position="12"/>
    </location>
</feature>
<dbReference type="EMBL" id="AE006470">
    <property type="protein sequence ID" value="AAM72549.1"/>
    <property type="molecule type" value="Genomic_DNA"/>
</dbReference>
<evidence type="ECO:0000313" key="3">
    <source>
        <dbReference type="Proteomes" id="UP000001007"/>
    </source>
</evidence>
<protein>
    <submittedName>
        <fullName evidence="2">Uncharacterized protein</fullName>
    </submittedName>
</protein>
<dbReference type="AlphaFoldDB" id="Q8KCU1"/>
<dbReference type="Proteomes" id="UP000001007">
    <property type="component" value="Chromosome"/>
</dbReference>
<keyword evidence="3" id="KW-1185">Reference proteome</keyword>
<dbReference type="HOGENOM" id="CLU_3116043_0_0_10"/>
<sequence length="50" mass="5643">MPRLSSRGQSINKKPGFSPISFRPHPYPLVISTITGDTAIHAIHFRSRIR</sequence>
<organism evidence="2 3">
    <name type="scientific">Chlorobaculum tepidum (strain ATCC 49652 / DSM 12025 / NBRC 103806 / TLS)</name>
    <name type="common">Chlorobium tepidum</name>
    <dbReference type="NCBI Taxonomy" id="194439"/>
    <lineage>
        <taxon>Bacteria</taxon>
        <taxon>Pseudomonadati</taxon>
        <taxon>Chlorobiota</taxon>
        <taxon>Chlorobiia</taxon>
        <taxon>Chlorobiales</taxon>
        <taxon>Chlorobiaceae</taxon>
        <taxon>Chlorobaculum</taxon>
    </lineage>
</organism>
<accession>Q8KCU1</accession>
<proteinExistence type="predicted"/>
<name>Q8KCU1_CHLTE</name>
<gene>
    <name evidence="2" type="ordered locus">CT1319</name>
</gene>